<proteinExistence type="predicted"/>
<dbReference type="EMBL" id="VJZE01000080">
    <property type="protein sequence ID" value="MPY41089.1"/>
    <property type="molecule type" value="Genomic_DNA"/>
</dbReference>
<feature type="transmembrane region" description="Helical" evidence="1">
    <location>
        <begin position="77"/>
        <end position="99"/>
    </location>
</feature>
<protein>
    <submittedName>
        <fullName evidence="2">Uncharacterized protein</fullName>
    </submittedName>
</protein>
<dbReference type="Pfam" id="PF25637">
    <property type="entry name" value="DUF7942"/>
    <property type="match status" value="1"/>
</dbReference>
<keyword evidence="1" id="KW-1133">Transmembrane helix</keyword>
<dbReference type="NCBIfam" id="NF046119">
    <property type="entry name" value="memb_SCO4225"/>
    <property type="match status" value="1"/>
</dbReference>
<organism evidence="2 3">
    <name type="scientific">Streptomyces phyllanthi</name>
    <dbReference type="NCBI Taxonomy" id="1803180"/>
    <lineage>
        <taxon>Bacteria</taxon>
        <taxon>Bacillati</taxon>
        <taxon>Actinomycetota</taxon>
        <taxon>Actinomycetes</taxon>
        <taxon>Kitasatosporales</taxon>
        <taxon>Streptomycetaceae</taxon>
        <taxon>Streptomyces</taxon>
    </lineage>
</organism>
<sequence>MTFLRRSRAMLALAVGNWLSRGYLAVVGLTAGYAIFEDVYLDPADASMSYVVPMLLTAPLNWPFTIAFGWIPTDAPFYLGIALGAVVNAVVLGAIVRAVRRRRPSTARPAPSA</sequence>
<comment type="caution">
    <text evidence="2">The sequence shown here is derived from an EMBL/GenBank/DDBJ whole genome shotgun (WGS) entry which is preliminary data.</text>
</comment>
<gene>
    <name evidence="2" type="ORF">FNH04_14580</name>
</gene>
<dbReference type="InterPro" id="IPR057702">
    <property type="entry name" value="DUF7942"/>
</dbReference>
<dbReference type="Proteomes" id="UP000326979">
    <property type="component" value="Unassembled WGS sequence"/>
</dbReference>
<keyword evidence="1" id="KW-0812">Transmembrane</keyword>
<dbReference type="OrthoDB" id="4268279at2"/>
<feature type="transmembrane region" description="Helical" evidence="1">
    <location>
        <begin position="20"/>
        <end position="36"/>
    </location>
</feature>
<feature type="transmembrane region" description="Helical" evidence="1">
    <location>
        <begin position="48"/>
        <end position="71"/>
    </location>
</feature>
<reference evidence="2 3" key="1">
    <citation type="submission" date="2019-07" db="EMBL/GenBank/DDBJ databases">
        <title>New species of Amycolatopsis and Streptomyces.</title>
        <authorList>
            <person name="Duangmal K."/>
            <person name="Teo W.F.A."/>
            <person name="Lipun K."/>
        </authorList>
    </citation>
    <scope>NUCLEOTIDE SEQUENCE [LARGE SCALE GENOMIC DNA]</scope>
    <source>
        <strain evidence="2 3">TISTR 2346</strain>
    </source>
</reference>
<name>A0A5N8W1E9_9ACTN</name>
<dbReference type="RefSeq" id="WP_152784193.1">
    <property type="nucleotide sequence ID" value="NZ_BAABEQ010000028.1"/>
</dbReference>
<dbReference type="AlphaFoldDB" id="A0A5N8W1E9"/>
<keyword evidence="1" id="KW-0472">Membrane</keyword>
<evidence type="ECO:0000256" key="1">
    <source>
        <dbReference type="SAM" id="Phobius"/>
    </source>
</evidence>
<keyword evidence="3" id="KW-1185">Reference proteome</keyword>
<evidence type="ECO:0000313" key="2">
    <source>
        <dbReference type="EMBL" id="MPY41089.1"/>
    </source>
</evidence>
<accession>A0A5N8W1E9</accession>
<evidence type="ECO:0000313" key="3">
    <source>
        <dbReference type="Proteomes" id="UP000326979"/>
    </source>
</evidence>